<gene>
    <name evidence="2" type="ORF">L2749_20670</name>
</gene>
<proteinExistence type="predicted"/>
<sequence length="216" mass="24503">MAESKIFPTYIYPLLLALVLIPIGVWATPYIQDLFAPEKEVFIQLSNPQEILTSQEVGNRKHELFGQNVENSYITTIKLTNIGKTTIDDYLFSIDVDTDKIPSLFRVFYTTEPPHTFGKVEFSNVGAASKKVVIDSFIEDNQLNISVISSELLKIKVTPNTSGVKSNVEFKEVESSYTNSDLGYVAIFSALFAFMFRVLYDFIPWLTCKFNRKPDV</sequence>
<evidence type="ECO:0000313" key="2">
    <source>
        <dbReference type="EMBL" id="MCL1107623.1"/>
    </source>
</evidence>
<keyword evidence="1" id="KW-1133">Transmembrane helix</keyword>
<dbReference type="AlphaFoldDB" id="A0A9X1ZIK2"/>
<evidence type="ECO:0000256" key="1">
    <source>
        <dbReference type="SAM" id="Phobius"/>
    </source>
</evidence>
<dbReference type="EMBL" id="JAKILJ010000072">
    <property type="protein sequence ID" value="MCL1107623.1"/>
    <property type="molecule type" value="Genomic_DNA"/>
</dbReference>
<feature type="transmembrane region" description="Helical" evidence="1">
    <location>
        <begin position="182"/>
        <end position="203"/>
    </location>
</feature>
<keyword evidence="1" id="KW-0472">Membrane</keyword>
<evidence type="ECO:0000313" key="3">
    <source>
        <dbReference type="Proteomes" id="UP001139408"/>
    </source>
</evidence>
<accession>A0A9X1ZIK2</accession>
<reference evidence="2" key="1">
    <citation type="submission" date="2022-01" db="EMBL/GenBank/DDBJ databases">
        <title>Whole genome-based taxonomy of the Shewanellaceae.</title>
        <authorList>
            <person name="Martin-Rodriguez A.J."/>
        </authorList>
    </citation>
    <scope>NUCLEOTIDE SEQUENCE</scope>
    <source>
        <strain evidence="2">DSM 23803</strain>
    </source>
</reference>
<organism evidence="2 3">
    <name type="scientific">Shewanella algicola</name>
    <dbReference type="NCBI Taxonomy" id="640633"/>
    <lineage>
        <taxon>Bacteria</taxon>
        <taxon>Pseudomonadati</taxon>
        <taxon>Pseudomonadota</taxon>
        <taxon>Gammaproteobacteria</taxon>
        <taxon>Alteromonadales</taxon>
        <taxon>Shewanellaceae</taxon>
        <taxon>Shewanella</taxon>
    </lineage>
</organism>
<dbReference type="Proteomes" id="UP001139408">
    <property type="component" value="Unassembled WGS sequence"/>
</dbReference>
<protein>
    <submittedName>
        <fullName evidence="2">Uncharacterized protein</fullName>
    </submittedName>
</protein>
<name>A0A9X1ZIK2_9GAMM</name>
<keyword evidence="1" id="KW-0812">Transmembrane</keyword>
<keyword evidence="3" id="KW-1185">Reference proteome</keyword>
<dbReference type="RefSeq" id="WP_188923242.1">
    <property type="nucleotide sequence ID" value="NZ_BMQI01000072.1"/>
</dbReference>
<feature type="transmembrane region" description="Helical" evidence="1">
    <location>
        <begin position="12"/>
        <end position="31"/>
    </location>
</feature>
<comment type="caution">
    <text evidence="2">The sequence shown here is derived from an EMBL/GenBank/DDBJ whole genome shotgun (WGS) entry which is preliminary data.</text>
</comment>